<feature type="region of interest" description="Disordered" evidence="1">
    <location>
        <begin position="451"/>
        <end position="537"/>
    </location>
</feature>
<dbReference type="InParanoid" id="A0A3N4LMX4"/>
<feature type="compositionally biased region" description="Basic residues" evidence="1">
    <location>
        <begin position="470"/>
        <end position="495"/>
    </location>
</feature>
<dbReference type="STRING" id="1051890.A0A3N4LMX4"/>
<dbReference type="Proteomes" id="UP000267821">
    <property type="component" value="Unassembled WGS sequence"/>
</dbReference>
<name>A0A3N4LMX4_9PEZI</name>
<sequence length="678" mass="74038">MPMPGDFPSASRWGYLITDDKKAKPLLKNLYKAIVNHIVNKIEPRKIRFLTPEKLAAFYREVGGNLDDPEDDYSPPRIPALHPRGFERWQTIQILMDPDEHVPYILDALRKFDLVDPQTGQGFREYGELTREAFPMAPDEATKDWHETVFLKRIKDNEERAAEAEEKAKGAKPSETTIPGGGASPTAEEEGIRLDDDMEDNETMKGEGPRASYSTRSPSPPRRRPQSRASSSGSYYRGRSRSPLPQKGVDTARLHTQQHSYASGGYSHYGTPELPSDMDDRIRGQSRKNSHIQYVYENGEARPVDEASVRSVSPSVYDGGATPSRRRRISHERNTRGRSAEPMYSPSYYTYGRGYHGHSRGDSVSPMPKFRSKSHGGQSGSSSTEDLQQGYRQWNGPLPPYANVVYQQEVSPSRRGHMRAGHLRTVDCIPAVTAGSGGAADYYHAPPHLVPPSAGSSTIHPLSSAGGGRGTHHKRGISPHDHGHRRAPSGGRGRHSGASSRYQSSTDSLIPPDGLPPVPALSKTTVPTTTNAPPQKLYQSTVMSESEDEYAHYGAPTHTHHHHQYASPNPSHHRSGSGGASTTAQAGAYKRSTRRDREKERDRTIDNDRMMKMHQMGAGGLGLSTAGGYEEEVAVGGRRGGYGRPAASSGGNGGRMTYMAAGVPAGGVKAGGYSPYLG</sequence>
<proteinExistence type="predicted"/>
<protein>
    <recommendedName>
        <fullName evidence="2">DUF7514 domain-containing protein</fullName>
    </recommendedName>
</protein>
<dbReference type="PANTHER" id="PTHR39611:SF2">
    <property type="entry name" value="HYDROXYPROLINE-RICH GLYCOPROTEIN DZ-HRGP"/>
    <property type="match status" value="1"/>
</dbReference>
<feature type="compositionally biased region" description="Low complexity" evidence="1">
    <location>
        <begin position="580"/>
        <end position="590"/>
    </location>
</feature>
<dbReference type="EMBL" id="ML121549">
    <property type="protein sequence ID" value="RPB22869.1"/>
    <property type="molecule type" value="Genomic_DNA"/>
</dbReference>
<evidence type="ECO:0000259" key="2">
    <source>
        <dbReference type="Pfam" id="PF24355"/>
    </source>
</evidence>
<dbReference type="AlphaFoldDB" id="A0A3N4LMX4"/>
<feature type="compositionally biased region" description="Low complexity" evidence="1">
    <location>
        <begin position="227"/>
        <end position="243"/>
    </location>
</feature>
<feature type="region of interest" description="Disordered" evidence="1">
    <location>
        <begin position="555"/>
        <end position="606"/>
    </location>
</feature>
<feature type="compositionally biased region" description="Basic and acidic residues" evidence="1">
    <location>
        <begin position="159"/>
        <end position="169"/>
    </location>
</feature>
<feature type="compositionally biased region" description="Basic and acidic residues" evidence="1">
    <location>
        <begin position="299"/>
        <end position="308"/>
    </location>
</feature>
<dbReference type="Pfam" id="PF24355">
    <property type="entry name" value="DUF7514"/>
    <property type="match status" value="2"/>
</dbReference>
<feature type="region of interest" description="Disordered" evidence="1">
    <location>
        <begin position="159"/>
        <end position="392"/>
    </location>
</feature>
<feature type="domain" description="DUF7514" evidence="2">
    <location>
        <begin position="14"/>
        <end position="67"/>
    </location>
</feature>
<dbReference type="OrthoDB" id="5420895at2759"/>
<dbReference type="InterPro" id="IPR055936">
    <property type="entry name" value="DUF7514"/>
</dbReference>
<evidence type="ECO:0000256" key="1">
    <source>
        <dbReference type="SAM" id="MobiDB-lite"/>
    </source>
</evidence>
<accession>A0A3N4LMX4</accession>
<keyword evidence="4" id="KW-1185">Reference proteome</keyword>
<dbReference type="PANTHER" id="PTHR39611">
    <property type="entry name" value="HYDROXYPROLINE-RICH GLYCOPROTEIN DZ-HRGP-RELATED"/>
    <property type="match status" value="1"/>
</dbReference>
<reference evidence="3 4" key="1">
    <citation type="journal article" date="2018" name="Nat. Ecol. Evol.">
        <title>Pezizomycetes genomes reveal the molecular basis of ectomycorrhizal truffle lifestyle.</title>
        <authorList>
            <person name="Murat C."/>
            <person name="Payen T."/>
            <person name="Noel B."/>
            <person name="Kuo A."/>
            <person name="Morin E."/>
            <person name="Chen J."/>
            <person name="Kohler A."/>
            <person name="Krizsan K."/>
            <person name="Balestrini R."/>
            <person name="Da Silva C."/>
            <person name="Montanini B."/>
            <person name="Hainaut M."/>
            <person name="Levati E."/>
            <person name="Barry K.W."/>
            <person name="Belfiori B."/>
            <person name="Cichocki N."/>
            <person name="Clum A."/>
            <person name="Dockter R.B."/>
            <person name="Fauchery L."/>
            <person name="Guy J."/>
            <person name="Iotti M."/>
            <person name="Le Tacon F."/>
            <person name="Lindquist E.A."/>
            <person name="Lipzen A."/>
            <person name="Malagnac F."/>
            <person name="Mello A."/>
            <person name="Molinier V."/>
            <person name="Miyauchi S."/>
            <person name="Poulain J."/>
            <person name="Riccioni C."/>
            <person name="Rubini A."/>
            <person name="Sitrit Y."/>
            <person name="Splivallo R."/>
            <person name="Traeger S."/>
            <person name="Wang M."/>
            <person name="Zifcakova L."/>
            <person name="Wipf D."/>
            <person name="Zambonelli A."/>
            <person name="Paolocci F."/>
            <person name="Nowrousian M."/>
            <person name="Ottonello S."/>
            <person name="Baldrian P."/>
            <person name="Spatafora J.W."/>
            <person name="Henrissat B."/>
            <person name="Nagy L.G."/>
            <person name="Aury J.M."/>
            <person name="Wincker P."/>
            <person name="Grigoriev I.V."/>
            <person name="Bonfante P."/>
            <person name="Martin F.M."/>
        </authorList>
    </citation>
    <scope>NUCLEOTIDE SEQUENCE [LARGE SCALE GENOMIC DNA]</scope>
    <source>
        <strain evidence="3 4">ATCC MYA-4762</strain>
    </source>
</reference>
<evidence type="ECO:0000313" key="4">
    <source>
        <dbReference type="Proteomes" id="UP000267821"/>
    </source>
</evidence>
<evidence type="ECO:0000313" key="3">
    <source>
        <dbReference type="EMBL" id="RPB22869.1"/>
    </source>
</evidence>
<feature type="compositionally biased region" description="Basic and acidic residues" evidence="1">
    <location>
        <begin position="595"/>
        <end position="606"/>
    </location>
</feature>
<gene>
    <name evidence="3" type="ORF">L211DRAFT_850284</name>
</gene>
<organism evidence="3 4">
    <name type="scientific">Terfezia boudieri ATCC MYA-4762</name>
    <dbReference type="NCBI Taxonomy" id="1051890"/>
    <lineage>
        <taxon>Eukaryota</taxon>
        <taxon>Fungi</taxon>
        <taxon>Dikarya</taxon>
        <taxon>Ascomycota</taxon>
        <taxon>Pezizomycotina</taxon>
        <taxon>Pezizomycetes</taxon>
        <taxon>Pezizales</taxon>
        <taxon>Pezizaceae</taxon>
        <taxon>Terfezia</taxon>
    </lineage>
</organism>
<feature type="compositionally biased region" description="Polar residues" evidence="1">
    <location>
        <begin position="522"/>
        <end position="537"/>
    </location>
</feature>
<feature type="domain" description="DUF7514" evidence="2">
    <location>
        <begin position="69"/>
        <end position="149"/>
    </location>
</feature>